<dbReference type="Proteomes" id="UP000037460">
    <property type="component" value="Unassembled WGS sequence"/>
</dbReference>
<feature type="transmembrane region" description="Helical" evidence="10">
    <location>
        <begin position="34"/>
        <end position="55"/>
    </location>
</feature>
<dbReference type="InterPro" id="IPR001594">
    <property type="entry name" value="Palmitoyltrfase_DHHC"/>
</dbReference>
<evidence type="ECO:0000256" key="9">
    <source>
        <dbReference type="ARBA" id="ARBA00048048"/>
    </source>
</evidence>
<dbReference type="EC" id="2.3.1.225" evidence="10"/>
<dbReference type="OrthoDB" id="10267274at2759"/>
<evidence type="ECO:0000256" key="1">
    <source>
        <dbReference type="ARBA" id="ARBA00004127"/>
    </source>
</evidence>
<evidence type="ECO:0000256" key="10">
    <source>
        <dbReference type="RuleBase" id="RU079119"/>
    </source>
</evidence>
<dbReference type="GO" id="GO:0019706">
    <property type="term" value="F:protein-cysteine S-palmitoyltransferase activity"/>
    <property type="evidence" value="ECO:0007669"/>
    <property type="project" value="UniProtKB-EC"/>
</dbReference>
<feature type="transmembrane region" description="Helical" evidence="10">
    <location>
        <begin position="61"/>
        <end position="83"/>
    </location>
</feature>
<evidence type="ECO:0000259" key="12">
    <source>
        <dbReference type="Pfam" id="PF01529"/>
    </source>
</evidence>
<dbReference type="GO" id="GO:0005783">
    <property type="term" value="C:endoplasmic reticulum"/>
    <property type="evidence" value="ECO:0007669"/>
    <property type="project" value="TreeGrafter"/>
</dbReference>
<evidence type="ECO:0000313" key="13">
    <source>
        <dbReference type="EMBL" id="KOO21483.1"/>
    </source>
</evidence>
<reference evidence="14" key="1">
    <citation type="journal article" date="2015" name="PLoS Genet.">
        <title>Genome Sequence and Transcriptome Analyses of Chrysochromulina tobin: Metabolic Tools for Enhanced Algal Fitness in the Prominent Order Prymnesiales (Haptophyceae).</title>
        <authorList>
            <person name="Hovde B.T."/>
            <person name="Deodato C.R."/>
            <person name="Hunsperger H.M."/>
            <person name="Ryken S.A."/>
            <person name="Yost W."/>
            <person name="Jha R.K."/>
            <person name="Patterson J."/>
            <person name="Monnat R.J. Jr."/>
            <person name="Barlow S.B."/>
            <person name="Starkenburg S.R."/>
            <person name="Cattolico R.A."/>
        </authorList>
    </citation>
    <scope>NUCLEOTIDE SEQUENCE</scope>
    <source>
        <strain evidence="14">CCMP291</strain>
    </source>
</reference>
<evidence type="ECO:0000256" key="6">
    <source>
        <dbReference type="ARBA" id="ARBA00023139"/>
    </source>
</evidence>
<feature type="transmembrane region" description="Helical" evidence="10">
    <location>
        <begin position="211"/>
        <end position="232"/>
    </location>
</feature>
<dbReference type="PANTHER" id="PTHR22883">
    <property type="entry name" value="ZINC FINGER DHHC DOMAIN CONTAINING PROTEIN"/>
    <property type="match status" value="1"/>
</dbReference>
<keyword evidence="8 10" id="KW-0012">Acyltransferase</keyword>
<feature type="transmembrane region" description="Helical" evidence="10">
    <location>
        <begin position="164"/>
        <end position="191"/>
    </location>
</feature>
<protein>
    <recommendedName>
        <fullName evidence="10">Palmitoyltransferase</fullName>
        <ecNumber evidence="10">2.3.1.225</ecNumber>
    </recommendedName>
</protein>
<sequence length="353" mass="38457">MASQPLPSTLKVWQAWPGRHTFCCDGRVMVGPDFGVTVFAATLTTGTCVTFWVFVCTSLPVPAFVVGAVLFLMTMGFLVLTATTDPGIVPSNRGMEQAEIDACAQAQRTVEINGVTIQLKWCRTCHIFRPPRAAHCSECNVCVERFDHHCPWMGQCIGRRNYRFFLGFVNSCCLLCSYTLGLTCVFIYRVATMDGVKHGDFFSHAMARAPAGVAIVAFCALILLCVGPLACYHYSLVCSNKTTSEEIKELYTQSNPFDRGVCGNCNEACCVAIEAPRLQPRALVTEPLETGREGLIDASLRDANAGFTSTSESYDGSPDGLEACSPEPDEERDDAPARHAFTRVVPSESKGIN</sequence>
<evidence type="ECO:0000256" key="2">
    <source>
        <dbReference type="ARBA" id="ARBA00022679"/>
    </source>
</evidence>
<dbReference type="GO" id="GO:0006612">
    <property type="term" value="P:protein targeting to membrane"/>
    <property type="evidence" value="ECO:0007669"/>
    <property type="project" value="TreeGrafter"/>
</dbReference>
<accession>A0A0M0J5L5</accession>
<comment type="similarity">
    <text evidence="10">Belongs to the DHHC palmitoyltransferase family.</text>
</comment>
<evidence type="ECO:0000256" key="4">
    <source>
        <dbReference type="ARBA" id="ARBA00022989"/>
    </source>
</evidence>
<keyword evidence="6" id="KW-0564">Palmitate</keyword>
<dbReference type="PANTHER" id="PTHR22883:SF43">
    <property type="entry name" value="PALMITOYLTRANSFERASE APP"/>
    <property type="match status" value="1"/>
</dbReference>
<keyword evidence="7" id="KW-0449">Lipoprotein</keyword>
<evidence type="ECO:0000313" key="14">
    <source>
        <dbReference type="Proteomes" id="UP000037460"/>
    </source>
</evidence>
<dbReference type="PROSITE" id="PS50216">
    <property type="entry name" value="DHHC"/>
    <property type="match status" value="1"/>
</dbReference>
<keyword evidence="4 10" id="KW-1133">Transmembrane helix</keyword>
<dbReference type="InterPro" id="IPR039859">
    <property type="entry name" value="PFA4/ZDH16/20/ERF2-like"/>
</dbReference>
<name>A0A0M0J5L5_9EUKA</name>
<comment type="catalytic activity">
    <reaction evidence="9 10">
        <text>L-cysteinyl-[protein] + hexadecanoyl-CoA = S-hexadecanoyl-L-cysteinyl-[protein] + CoA</text>
        <dbReference type="Rhea" id="RHEA:36683"/>
        <dbReference type="Rhea" id="RHEA-COMP:10131"/>
        <dbReference type="Rhea" id="RHEA-COMP:11032"/>
        <dbReference type="ChEBI" id="CHEBI:29950"/>
        <dbReference type="ChEBI" id="CHEBI:57287"/>
        <dbReference type="ChEBI" id="CHEBI:57379"/>
        <dbReference type="ChEBI" id="CHEBI:74151"/>
        <dbReference type="EC" id="2.3.1.225"/>
    </reaction>
</comment>
<keyword evidence="2 10" id="KW-0808">Transferase</keyword>
<evidence type="ECO:0000256" key="11">
    <source>
        <dbReference type="SAM" id="MobiDB-lite"/>
    </source>
</evidence>
<comment type="subcellular location">
    <subcellularLocation>
        <location evidence="1">Endomembrane system</location>
        <topology evidence="1">Multi-pass membrane protein</topology>
    </subcellularLocation>
</comment>
<feature type="region of interest" description="Disordered" evidence="11">
    <location>
        <begin position="307"/>
        <end position="353"/>
    </location>
</feature>
<dbReference type="GO" id="GO:0005794">
    <property type="term" value="C:Golgi apparatus"/>
    <property type="evidence" value="ECO:0007669"/>
    <property type="project" value="TreeGrafter"/>
</dbReference>
<evidence type="ECO:0000256" key="5">
    <source>
        <dbReference type="ARBA" id="ARBA00023136"/>
    </source>
</evidence>
<dbReference type="AlphaFoldDB" id="A0A0M0J5L5"/>
<feature type="domain" description="Palmitoyltransferase DHHC" evidence="12">
    <location>
        <begin position="117"/>
        <end position="248"/>
    </location>
</feature>
<proteinExistence type="inferred from homology"/>
<dbReference type="EMBL" id="JWZX01003360">
    <property type="protein sequence ID" value="KOO21483.1"/>
    <property type="molecule type" value="Genomic_DNA"/>
</dbReference>
<organism evidence="13 14">
    <name type="scientific">Chrysochromulina tobinii</name>
    <dbReference type="NCBI Taxonomy" id="1460289"/>
    <lineage>
        <taxon>Eukaryota</taxon>
        <taxon>Haptista</taxon>
        <taxon>Haptophyta</taxon>
        <taxon>Prymnesiophyceae</taxon>
        <taxon>Prymnesiales</taxon>
        <taxon>Chrysochromulinaceae</taxon>
        <taxon>Chrysochromulina</taxon>
    </lineage>
</organism>
<evidence type="ECO:0000256" key="3">
    <source>
        <dbReference type="ARBA" id="ARBA00022692"/>
    </source>
</evidence>
<keyword evidence="3 10" id="KW-0812">Transmembrane</keyword>
<dbReference type="Pfam" id="PF01529">
    <property type="entry name" value="DHHC"/>
    <property type="match status" value="1"/>
</dbReference>
<keyword evidence="14" id="KW-1185">Reference proteome</keyword>
<comment type="caution">
    <text evidence="13">The sequence shown here is derived from an EMBL/GenBank/DDBJ whole genome shotgun (WGS) entry which is preliminary data.</text>
</comment>
<evidence type="ECO:0000256" key="7">
    <source>
        <dbReference type="ARBA" id="ARBA00023288"/>
    </source>
</evidence>
<comment type="domain">
    <text evidence="10">The DHHC domain is required for palmitoyltransferase activity.</text>
</comment>
<keyword evidence="5 10" id="KW-0472">Membrane</keyword>
<evidence type="ECO:0000256" key="8">
    <source>
        <dbReference type="ARBA" id="ARBA00023315"/>
    </source>
</evidence>
<gene>
    <name evidence="13" type="ORF">Ctob_002429</name>
</gene>